<dbReference type="GO" id="GO:0004867">
    <property type="term" value="F:serine-type endopeptidase inhibitor activity"/>
    <property type="evidence" value="ECO:0007669"/>
    <property type="project" value="InterPro"/>
</dbReference>
<evidence type="ECO:0000256" key="1">
    <source>
        <dbReference type="RuleBase" id="RU000411"/>
    </source>
</evidence>
<dbReference type="SMART" id="SM00093">
    <property type="entry name" value="SERPIN"/>
    <property type="match status" value="1"/>
</dbReference>
<dbReference type="PANTHER" id="PTHR11461">
    <property type="entry name" value="SERINE PROTEASE INHIBITOR, SERPIN"/>
    <property type="match status" value="1"/>
</dbReference>
<dbReference type="InterPro" id="IPR042178">
    <property type="entry name" value="Serpin_sf_1"/>
</dbReference>
<feature type="domain" description="Serpin" evidence="3">
    <location>
        <begin position="4"/>
        <end position="252"/>
    </location>
</feature>
<keyword evidence="5" id="KW-1185">Reference proteome</keyword>
<dbReference type="Gene3D" id="2.30.39.10">
    <property type="entry name" value="Alpha-1-antitrypsin, domain 1"/>
    <property type="match status" value="2"/>
</dbReference>
<dbReference type="Pfam" id="PF00079">
    <property type="entry name" value="Serpin"/>
    <property type="match status" value="2"/>
</dbReference>
<evidence type="ECO:0000313" key="5">
    <source>
        <dbReference type="Proteomes" id="UP000265080"/>
    </source>
</evidence>
<dbReference type="InterPro" id="IPR023796">
    <property type="entry name" value="Serpin_dom"/>
</dbReference>
<dbReference type="GeneTree" id="ENSGT00940000160941"/>
<evidence type="ECO:0000259" key="3">
    <source>
        <dbReference type="SMART" id="SM00093"/>
    </source>
</evidence>
<accession>A0A3P8RQC4</accession>
<reference evidence="4" key="3">
    <citation type="submission" date="2025-09" db="UniProtKB">
        <authorList>
            <consortium name="Ensembl"/>
        </authorList>
    </citation>
    <scope>IDENTIFICATION</scope>
</reference>
<dbReference type="Ensembl" id="ENSAPET00000002356.1">
    <property type="protein sequence ID" value="ENSAPEP00000002302.1"/>
    <property type="gene ID" value="ENSAPEG00000001670.1"/>
</dbReference>
<dbReference type="GO" id="GO:0005615">
    <property type="term" value="C:extracellular space"/>
    <property type="evidence" value="ECO:0007669"/>
    <property type="project" value="InterPro"/>
</dbReference>
<reference evidence="4" key="2">
    <citation type="submission" date="2025-08" db="UniProtKB">
        <authorList>
            <consortium name="Ensembl"/>
        </authorList>
    </citation>
    <scope>IDENTIFICATION</scope>
</reference>
<evidence type="ECO:0000313" key="4">
    <source>
        <dbReference type="Ensembl" id="ENSAPEP00000002302.1"/>
    </source>
</evidence>
<protein>
    <submittedName>
        <fullName evidence="4">Serpin peptidase inhibitor, clade E (nexin, plasminogen activator inhibitor type 1), member 3</fullName>
    </submittedName>
</protein>
<reference evidence="4 5" key="1">
    <citation type="submission" date="2018-03" db="EMBL/GenBank/DDBJ databases">
        <title>Finding Nemo's genes: A chromosome-scale reference assembly of the genome of the orange clownfish Amphiprion percula.</title>
        <authorList>
            <person name="Lehmann R."/>
        </authorList>
    </citation>
    <scope>NUCLEOTIDE SEQUENCE</scope>
</reference>
<evidence type="ECO:0000256" key="2">
    <source>
        <dbReference type="SAM" id="SignalP"/>
    </source>
</evidence>
<dbReference type="InterPro" id="IPR000215">
    <property type="entry name" value="Serpin_fam"/>
</dbReference>
<organism evidence="4 5">
    <name type="scientific">Amphiprion percula</name>
    <name type="common">Orange clownfish</name>
    <name type="synonym">Lutjanus percula</name>
    <dbReference type="NCBI Taxonomy" id="161767"/>
    <lineage>
        <taxon>Eukaryota</taxon>
        <taxon>Metazoa</taxon>
        <taxon>Chordata</taxon>
        <taxon>Craniata</taxon>
        <taxon>Vertebrata</taxon>
        <taxon>Euteleostomi</taxon>
        <taxon>Actinopterygii</taxon>
        <taxon>Neopterygii</taxon>
        <taxon>Teleostei</taxon>
        <taxon>Neoteleostei</taxon>
        <taxon>Acanthomorphata</taxon>
        <taxon>Ovalentaria</taxon>
        <taxon>Pomacentridae</taxon>
        <taxon>Amphiprion</taxon>
    </lineage>
</organism>
<keyword evidence="2" id="KW-0732">Signal</keyword>
<dbReference type="PANTHER" id="PTHR11461:SF129">
    <property type="entry name" value="SERPIN E3"/>
    <property type="match status" value="1"/>
</dbReference>
<feature type="chain" id="PRO_5017967168" evidence="2">
    <location>
        <begin position="19"/>
        <end position="261"/>
    </location>
</feature>
<dbReference type="Proteomes" id="UP000265080">
    <property type="component" value="Chromosome 15"/>
</dbReference>
<dbReference type="STRING" id="161767.ENSAPEP00000002302"/>
<feature type="signal peptide" evidence="2">
    <location>
        <begin position="1"/>
        <end position="18"/>
    </location>
</feature>
<proteinExistence type="inferred from homology"/>
<dbReference type="InterPro" id="IPR042185">
    <property type="entry name" value="Serpin_sf_2"/>
</dbReference>
<name>A0A3P8RQC4_AMPPE</name>
<dbReference type="AlphaFoldDB" id="A0A3P8RQC4"/>
<dbReference type="InterPro" id="IPR036186">
    <property type="entry name" value="Serpin_sf"/>
</dbReference>
<dbReference type="Gene3D" id="3.30.497.10">
    <property type="entry name" value="Antithrombin, subunit I, domain 2"/>
    <property type="match status" value="1"/>
</dbReference>
<dbReference type="SUPFAM" id="SSF56574">
    <property type="entry name" value="Serpins"/>
    <property type="match status" value="1"/>
</dbReference>
<sequence length="261" mass="29243">MFSFSFLNLLMTDKILVASPLTPAVPWFPPDESWPLQSGSSSGELSGSGEAQAEALWWGHHLQVALVNTVAFRGIWQKQFLFTNSQNLPFILSDGTPIKVPMKYQAAEVSFGQLRTGSDQRYTVLELPFLGRSLSLQVLLPSERKTLLSSLEAQLTQRHLASWDTGLLVQDLQTLHEAWFINMDLLLVFPDSECLIPEVTEDGTKAAAATGMVLLKRSRAPVFKADRPFLFLLQQVHTGIYFTSYRSRLTLPVTNAFVHYL</sequence>
<comment type="similarity">
    <text evidence="1">Belongs to the serpin family.</text>
</comment>